<dbReference type="PROSITE" id="PS51755">
    <property type="entry name" value="OMPR_PHOB"/>
    <property type="match status" value="1"/>
</dbReference>
<evidence type="ECO:0000256" key="7">
    <source>
        <dbReference type="ARBA" id="ARBA00023163"/>
    </source>
</evidence>
<dbReference type="PANTHER" id="PTHR48111:SF35">
    <property type="entry name" value="TRANSCRIPTIONAL REGULATORY PROTEIN QSEB"/>
    <property type="match status" value="1"/>
</dbReference>
<keyword evidence="13" id="KW-1185">Reference proteome</keyword>
<dbReference type="Pfam" id="PF00486">
    <property type="entry name" value="Trans_reg_C"/>
    <property type="match status" value="1"/>
</dbReference>
<dbReference type="PROSITE" id="PS50110">
    <property type="entry name" value="RESPONSE_REGULATORY"/>
    <property type="match status" value="1"/>
</dbReference>
<evidence type="ECO:0000256" key="2">
    <source>
        <dbReference type="ARBA" id="ARBA00022490"/>
    </source>
</evidence>
<evidence type="ECO:0000313" key="12">
    <source>
        <dbReference type="EMBL" id="RDI28647.1"/>
    </source>
</evidence>
<keyword evidence="2" id="KW-0963">Cytoplasm</keyword>
<dbReference type="InterPro" id="IPR039420">
    <property type="entry name" value="WalR-like"/>
</dbReference>
<dbReference type="InterPro" id="IPR001867">
    <property type="entry name" value="OmpR/PhoB-type_DNA-bd"/>
</dbReference>
<dbReference type="Gene3D" id="6.10.250.690">
    <property type="match status" value="1"/>
</dbReference>
<proteinExistence type="predicted"/>
<dbReference type="PANTHER" id="PTHR48111">
    <property type="entry name" value="REGULATOR OF RPOS"/>
    <property type="match status" value="1"/>
</dbReference>
<dbReference type="SMART" id="SM00862">
    <property type="entry name" value="Trans_reg_C"/>
    <property type="match status" value="1"/>
</dbReference>
<evidence type="ECO:0000256" key="1">
    <source>
        <dbReference type="ARBA" id="ARBA00004496"/>
    </source>
</evidence>
<dbReference type="Pfam" id="PF00072">
    <property type="entry name" value="Response_reg"/>
    <property type="match status" value="1"/>
</dbReference>
<evidence type="ECO:0000256" key="8">
    <source>
        <dbReference type="PROSITE-ProRule" id="PRU00169"/>
    </source>
</evidence>
<evidence type="ECO:0000313" key="13">
    <source>
        <dbReference type="Proteomes" id="UP000255265"/>
    </source>
</evidence>
<dbReference type="STRING" id="433924.NS331_24720"/>
<dbReference type="GO" id="GO:0006355">
    <property type="term" value="P:regulation of DNA-templated transcription"/>
    <property type="evidence" value="ECO:0007669"/>
    <property type="project" value="InterPro"/>
</dbReference>
<feature type="domain" description="OmpR/PhoB-type" evidence="11">
    <location>
        <begin position="124"/>
        <end position="219"/>
    </location>
</feature>
<keyword evidence="6 9" id="KW-0238">DNA-binding</keyword>
<dbReference type="CDD" id="cd17624">
    <property type="entry name" value="REC_OmpR_PmrA-like"/>
    <property type="match status" value="1"/>
</dbReference>
<dbReference type="InterPro" id="IPR001789">
    <property type="entry name" value="Sig_transdc_resp-reg_receiver"/>
</dbReference>
<evidence type="ECO:0000256" key="9">
    <source>
        <dbReference type="PROSITE-ProRule" id="PRU01091"/>
    </source>
</evidence>
<dbReference type="SUPFAM" id="SSF52172">
    <property type="entry name" value="CheY-like"/>
    <property type="match status" value="1"/>
</dbReference>
<keyword evidence="4" id="KW-0902">Two-component regulatory system</keyword>
<keyword evidence="5" id="KW-0805">Transcription regulation</keyword>
<dbReference type="InterPro" id="IPR011006">
    <property type="entry name" value="CheY-like_superfamily"/>
</dbReference>
<dbReference type="SUPFAM" id="SSF46894">
    <property type="entry name" value="C-terminal effector domain of the bipartite response regulators"/>
    <property type="match status" value="1"/>
</dbReference>
<evidence type="ECO:0000256" key="3">
    <source>
        <dbReference type="ARBA" id="ARBA00022553"/>
    </source>
</evidence>
<evidence type="ECO:0000256" key="4">
    <source>
        <dbReference type="ARBA" id="ARBA00023012"/>
    </source>
</evidence>
<comment type="subcellular location">
    <subcellularLocation>
        <location evidence="1">Cytoplasm</location>
    </subcellularLocation>
</comment>
<sequence length="242" mass="26084">MRALLVEDDEMIAASLRQGLAREGWSLDWSADGLSGERALADGAYACVLLDLGLPGQEGTALLRRARARGDRTPVVVLTARDGLDDRVAGLDLGADDYLPKPFALRELLARMRAVVRRHGGTAQPCIGTPQLQLDLATRELKLQGGRREPLSAREFALMHALLERPGAVLSRAQLEQRLYGWDDEVSSNALDVLIYGLRRRLGPEAIRNVRGLGWRVSAAAAAAPGTGPADAALPYPGHGRD</sequence>
<feature type="domain" description="Response regulatory" evidence="10">
    <location>
        <begin position="2"/>
        <end position="116"/>
    </location>
</feature>
<dbReference type="AlphaFoldDB" id="A0A370FLT2"/>
<organism evidence="12 13">
    <name type="scientific">Pseudacidovorax intermedius</name>
    <dbReference type="NCBI Taxonomy" id="433924"/>
    <lineage>
        <taxon>Bacteria</taxon>
        <taxon>Pseudomonadati</taxon>
        <taxon>Pseudomonadota</taxon>
        <taxon>Betaproteobacteria</taxon>
        <taxon>Burkholderiales</taxon>
        <taxon>Comamonadaceae</taxon>
        <taxon>Pseudacidovorax</taxon>
    </lineage>
</organism>
<dbReference type="Proteomes" id="UP000255265">
    <property type="component" value="Unassembled WGS sequence"/>
</dbReference>
<evidence type="ECO:0000259" key="10">
    <source>
        <dbReference type="PROSITE" id="PS50110"/>
    </source>
</evidence>
<name>A0A370FLT2_9BURK</name>
<comment type="caution">
    <text evidence="12">The sequence shown here is derived from an EMBL/GenBank/DDBJ whole genome shotgun (WGS) entry which is preliminary data.</text>
</comment>
<keyword evidence="3 8" id="KW-0597">Phosphoprotein</keyword>
<dbReference type="SMART" id="SM00448">
    <property type="entry name" value="REC"/>
    <property type="match status" value="1"/>
</dbReference>
<dbReference type="CDD" id="cd00383">
    <property type="entry name" value="trans_reg_C"/>
    <property type="match status" value="1"/>
</dbReference>
<dbReference type="GO" id="GO:0032993">
    <property type="term" value="C:protein-DNA complex"/>
    <property type="evidence" value="ECO:0007669"/>
    <property type="project" value="TreeGrafter"/>
</dbReference>
<evidence type="ECO:0000259" key="11">
    <source>
        <dbReference type="PROSITE" id="PS51755"/>
    </source>
</evidence>
<keyword evidence="7" id="KW-0804">Transcription</keyword>
<dbReference type="GO" id="GO:0000156">
    <property type="term" value="F:phosphorelay response regulator activity"/>
    <property type="evidence" value="ECO:0007669"/>
    <property type="project" value="TreeGrafter"/>
</dbReference>
<accession>A0A370FLT2</accession>
<dbReference type="RefSeq" id="WP_114801505.1">
    <property type="nucleotide sequence ID" value="NZ_QQAV01000001.1"/>
</dbReference>
<evidence type="ECO:0000256" key="5">
    <source>
        <dbReference type="ARBA" id="ARBA00023015"/>
    </source>
</evidence>
<dbReference type="GO" id="GO:0005829">
    <property type="term" value="C:cytosol"/>
    <property type="evidence" value="ECO:0007669"/>
    <property type="project" value="TreeGrafter"/>
</dbReference>
<dbReference type="Gene3D" id="3.40.50.2300">
    <property type="match status" value="1"/>
</dbReference>
<dbReference type="InterPro" id="IPR016032">
    <property type="entry name" value="Sig_transdc_resp-reg_C-effctor"/>
</dbReference>
<dbReference type="InterPro" id="IPR036388">
    <property type="entry name" value="WH-like_DNA-bd_sf"/>
</dbReference>
<feature type="modified residue" description="4-aspartylphosphate" evidence="8">
    <location>
        <position position="51"/>
    </location>
</feature>
<reference evidence="12 13" key="1">
    <citation type="submission" date="2018-07" db="EMBL/GenBank/DDBJ databases">
        <title>Genomic Encyclopedia of Type Strains, Phase IV (KMG-IV): sequencing the most valuable type-strain genomes for metagenomic binning, comparative biology and taxonomic classification.</title>
        <authorList>
            <person name="Goeker M."/>
        </authorList>
    </citation>
    <scope>NUCLEOTIDE SEQUENCE [LARGE SCALE GENOMIC DNA]</scope>
    <source>
        <strain evidence="12 13">DSM 21352</strain>
    </source>
</reference>
<dbReference type="EMBL" id="QQAV01000001">
    <property type="protein sequence ID" value="RDI28647.1"/>
    <property type="molecule type" value="Genomic_DNA"/>
</dbReference>
<dbReference type="Gene3D" id="1.10.10.10">
    <property type="entry name" value="Winged helix-like DNA-binding domain superfamily/Winged helix DNA-binding domain"/>
    <property type="match status" value="1"/>
</dbReference>
<dbReference type="GO" id="GO:0000976">
    <property type="term" value="F:transcription cis-regulatory region binding"/>
    <property type="evidence" value="ECO:0007669"/>
    <property type="project" value="TreeGrafter"/>
</dbReference>
<feature type="DNA-binding region" description="OmpR/PhoB-type" evidence="9">
    <location>
        <begin position="124"/>
        <end position="219"/>
    </location>
</feature>
<dbReference type="OrthoDB" id="9802426at2"/>
<gene>
    <name evidence="12" type="ORF">DFR41_101403</name>
</gene>
<protein>
    <submittedName>
        <fullName evidence="12">Two-component system OmpR family response regulator/two-component system response regulator QseB</fullName>
    </submittedName>
</protein>
<evidence type="ECO:0000256" key="6">
    <source>
        <dbReference type="ARBA" id="ARBA00023125"/>
    </source>
</evidence>